<evidence type="ECO:0000313" key="3">
    <source>
        <dbReference type="Proteomes" id="UP001154420"/>
    </source>
</evidence>
<feature type="transmembrane region" description="Helical" evidence="1">
    <location>
        <begin position="67"/>
        <end position="84"/>
    </location>
</feature>
<gene>
    <name evidence="2" type="ORF">D5281_10625</name>
</gene>
<dbReference type="Pfam" id="PF03729">
    <property type="entry name" value="DUF308"/>
    <property type="match status" value="2"/>
</dbReference>
<dbReference type="InterPro" id="IPR005325">
    <property type="entry name" value="DUF308_memb"/>
</dbReference>
<accession>A0A9X5GRB0</accession>
<keyword evidence="1" id="KW-0472">Membrane</keyword>
<dbReference type="AlphaFoldDB" id="A0A9X5GRB0"/>
<dbReference type="InterPro" id="IPR052712">
    <property type="entry name" value="Acid_resist_chaperone_HdeD"/>
</dbReference>
<evidence type="ECO:0008006" key="4">
    <source>
        <dbReference type="Google" id="ProtNLM"/>
    </source>
</evidence>
<feature type="transmembrane region" description="Helical" evidence="1">
    <location>
        <begin position="116"/>
        <end position="137"/>
    </location>
</feature>
<reference evidence="2" key="1">
    <citation type="submission" date="2018-09" db="EMBL/GenBank/DDBJ databases">
        <title>Murine metabolic-syndrome-specific gut microbial biobank.</title>
        <authorList>
            <person name="Liu C."/>
        </authorList>
    </citation>
    <scope>NUCLEOTIDE SEQUENCE</scope>
    <source>
        <strain evidence="2">D42-62</strain>
    </source>
</reference>
<keyword evidence="1" id="KW-1133">Transmembrane helix</keyword>
<dbReference type="EMBL" id="QZDT01000015">
    <property type="protein sequence ID" value="NBJ93038.1"/>
    <property type="molecule type" value="Genomic_DNA"/>
</dbReference>
<dbReference type="PANTHER" id="PTHR34989">
    <property type="entry name" value="PROTEIN HDED"/>
    <property type="match status" value="1"/>
</dbReference>
<keyword evidence="3" id="KW-1185">Reference proteome</keyword>
<comment type="caution">
    <text evidence="2">The sequence shown here is derived from an EMBL/GenBank/DDBJ whole genome shotgun (WGS) entry which is preliminary data.</text>
</comment>
<evidence type="ECO:0000313" key="2">
    <source>
        <dbReference type="EMBL" id="NBJ93038.1"/>
    </source>
</evidence>
<dbReference type="Proteomes" id="UP001154420">
    <property type="component" value="Unassembled WGS sequence"/>
</dbReference>
<proteinExistence type="predicted"/>
<feature type="transmembrane region" description="Helical" evidence="1">
    <location>
        <begin position="36"/>
        <end position="55"/>
    </location>
</feature>
<feature type="transmembrane region" description="Helical" evidence="1">
    <location>
        <begin position="178"/>
        <end position="197"/>
    </location>
</feature>
<evidence type="ECO:0000256" key="1">
    <source>
        <dbReference type="SAM" id="Phobius"/>
    </source>
</evidence>
<feature type="transmembrane region" description="Helical" evidence="1">
    <location>
        <begin position="149"/>
        <end position="172"/>
    </location>
</feature>
<organism evidence="2 3">
    <name type="scientific">Parablautia muri</name>
    <dbReference type="NCBI Taxonomy" id="2320879"/>
    <lineage>
        <taxon>Bacteria</taxon>
        <taxon>Bacillati</taxon>
        <taxon>Bacillota</taxon>
        <taxon>Clostridia</taxon>
        <taxon>Lachnospirales</taxon>
        <taxon>Lachnospiraceae</taxon>
        <taxon>Parablautia</taxon>
    </lineage>
</organism>
<protein>
    <recommendedName>
        <fullName evidence="4">Acid-resistance membrane protein</fullName>
    </recommendedName>
</protein>
<name>A0A9X5GRB0_9FIRM</name>
<sequence length="222" mass="25040">MPDPAAVRPKTGDTRYEFMREKRRTDMVKFMKELKANYMASAILCVIFGLVLIIWPGTTTQIVCKMLGTILLIYGIVQITLYLFNKERTVISQGILVLGIICAVFGAWIFFRPDIIIKAVPVIIGVLIVIHGLHNVAQAMTLQKEEYEKWWLALIFGLLTVGAGGVLVMNPFEAVETVVRLIGVFLVYDGGSDIWILSRVFKVKKDKERIIDVEYVDVEDAD</sequence>
<keyword evidence="1" id="KW-0812">Transmembrane</keyword>
<dbReference type="GO" id="GO:0005886">
    <property type="term" value="C:plasma membrane"/>
    <property type="evidence" value="ECO:0007669"/>
    <property type="project" value="TreeGrafter"/>
</dbReference>
<feature type="transmembrane region" description="Helical" evidence="1">
    <location>
        <begin position="91"/>
        <end position="110"/>
    </location>
</feature>
<dbReference type="PANTHER" id="PTHR34989:SF1">
    <property type="entry name" value="PROTEIN HDED"/>
    <property type="match status" value="1"/>
</dbReference>